<evidence type="ECO:0000259" key="3">
    <source>
        <dbReference type="PROSITE" id="PS50975"/>
    </source>
</evidence>
<protein>
    <submittedName>
        <fullName evidence="4">ATP-grasp domain-domain-containing</fullName>
    </submittedName>
</protein>
<evidence type="ECO:0000313" key="4">
    <source>
        <dbReference type="EMBL" id="CAK3899179.1"/>
    </source>
</evidence>
<sequence length="456" mass="52274">MPLKKNRNGNSLSHEQPRMRILITNGRFPVSLDLARQFYSAGHTVHCVDPMDYHVCKFSIAVSQSRQVPAPHDDPQGYIQAVKEWTLQWKVDMIIPIHEEVFVLAGCSEPEILERLFAPPFDLLVRLHHKYGFSQLVDEKGFDVPEAYLCKSMDDVMNLPLDRYQHGMALKPCFGRAASGLYHLRPGEPIPEDIDIGPHNHFIAQEWLVGNRFCSYSIVRSGRVEATGLYPVLETIDGSSSVFFQQRFHGPIYDYINKFVASLPGKWSGQIAFDFIETQDRLVAIECNPRSTSGLHLWSNTPFLARAITGTLPKEEIERPIRPPKSKLNRESHSQVAAGMLMWEHKTATLRVWAQHMKRLVGTRDVIWKWRDPMPTVAQPFLLTEYYRVSRRTGQQLPVMFQEHLIWKPKEEEQEKVQKLLQSSVGDAAKGLEGEEKVDSAHDHRERTSSWSDGKN</sequence>
<dbReference type="EMBL" id="CAVMBE010000010">
    <property type="protein sequence ID" value="CAK3899179.1"/>
    <property type="molecule type" value="Genomic_DNA"/>
</dbReference>
<gene>
    <name evidence="4" type="ORF">LECACI_7A002431</name>
</gene>
<dbReference type="PROSITE" id="PS50975">
    <property type="entry name" value="ATP_GRASP"/>
    <property type="match status" value="1"/>
</dbReference>
<keyword evidence="5" id="KW-1185">Reference proteome</keyword>
<feature type="compositionally biased region" description="Basic and acidic residues" evidence="2">
    <location>
        <begin position="430"/>
        <end position="456"/>
    </location>
</feature>
<dbReference type="GO" id="GO:0046872">
    <property type="term" value="F:metal ion binding"/>
    <property type="evidence" value="ECO:0007669"/>
    <property type="project" value="InterPro"/>
</dbReference>
<evidence type="ECO:0000256" key="2">
    <source>
        <dbReference type="SAM" id="MobiDB-lite"/>
    </source>
</evidence>
<evidence type="ECO:0000313" key="5">
    <source>
        <dbReference type="Proteomes" id="UP001296104"/>
    </source>
</evidence>
<keyword evidence="1" id="KW-0067">ATP-binding</keyword>
<accession>A0AAI8YUW3</accession>
<evidence type="ECO:0000256" key="1">
    <source>
        <dbReference type="PROSITE-ProRule" id="PRU00409"/>
    </source>
</evidence>
<feature type="domain" description="ATP-grasp" evidence="3">
    <location>
        <begin position="134"/>
        <end position="322"/>
    </location>
</feature>
<proteinExistence type="predicted"/>
<dbReference type="SUPFAM" id="SSF56059">
    <property type="entry name" value="Glutathione synthetase ATP-binding domain-like"/>
    <property type="match status" value="1"/>
</dbReference>
<dbReference type="Proteomes" id="UP001296104">
    <property type="component" value="Unassembled WGS sequence"/>
</dbReference>
<reference evidence="4" key="1">
    <citation type="submission" date="2023-11" db="EMBL/GenBank/DDBJ databases">
        <authorList>
            <person name="Alioto T."/>
            <person name="Alioto T."/>
            <person name="Gomez Garrido J."/>
        </authorList>
    </citation>
    <scope>NUCLEOTIDE SEQUENCE</scope>
</reference>
<keyword evidence="1" id="KW-0547">Nucleotide-binding</keyword>
<dbReference type="AlphaFoldDB" id="A0AAI8YUW3"/>
<dbReference type="Gene3D" id="3.40.50.20">
    <property type="match status" value="1"/>
</dbReference>
<dbReference type="GO" id="GO:0005524">
    <property type="term" value="F:ATP binding"/>
    <property type="evidence" value="ECO:0007669"/>
    <property type="project" value="UniProtKB-UniRule"/>
</dbReference>
<dbReference type="InterPro" id="IPR011761">
    <property type="entry name" value="ATP-grasp"/>
</dbReference>
<feature type="region of interest" description="Disordered" evidence="2">
    <location>
        <begin position="418"/>
        <end position="456"/>
    </location>
</feature>
<organism evidence="4 5">
    <name type="scientific">Lecanosticta acicola</name>
    <dbReference type="NCBI Taxonomy" id="111012"/>
    <lineage>
        <taxon>Eukaryota</taxon>
        <taxon>Fungi</taxon>
        <taxon>Dikarya</taxon>
        <taxon>Ascomycota</taxon>
        <taxon>Pezizomycotina</taxon>
        <taxon>Dothideomycetes</taxon>
        <taxon>Dothideomycetidae</taxon>
        <taxon>Mycosphaerellales</taxon>
        <taxon>Mycosphaerellaceae</taxon>
        <taxon>Lecanosticta</taxon>
    </lineage>
</organism>
<comment type="caution">
    <text evidence="4">The sequence shown here is derived from an EMBL/GenBank/DDBJ whole genome shotgun (WGS) entry which is preliminary data.</text>
</comment>
<name>A0AAI8YUW3_9PEZI</name>